<dbReference type="InterPro" id="IPR039445">
    <property type="entry name" value="DauR-like_HTH"/>
</dbReference>
<keyword evidence="4" id="KW-1185">Reference proteome</keyword>
<evidence type="ECO:0000313" key="4">
    <source>
        <dbReference type="Proteomes" id="UP000321261"/>
    </source>
</evidence>
<gene>
    <name evidence="3" type="ORF">FHX44_115200</name>
</gene>
<sequence length="217" mass="23881">MSTPDELLPTLAPIMKAIAAAVGPHCEVVLHDLSKREMERTIVAIENGHVTGRTVGGPSTNRGLELLRREAEDHDEYGYKGRTGDGRELRSSSVYFRDGDGHVIAALCINVDLTPLQAARAALDATLRPAVEDAPARDEEVFASDISEVLDRLIDGAIEQTGKTVALMDRDDRLSVLKFLDERGAFFVKRAVDRVARRLNISRVTAYNYLEQIRGTP</sequence>
<feature type="domain" description="Transcriptional regulator DauR-like HTH" evidence="2">
    <location>
        <begin position="150"/>
        <end position="210"/>
    </location>
</feature>
<dbReference type="PANTHER" id="PTHR35568:SF1">
    <property type="entry name" value="TRANSCRIPTIONAL REGULATOR DAUR"/>
    <property type="match status" value="1"/>
</dbReference>
<dbReference type="Pfam" id="PF13309">
    <property type="entry name" value="HTH_22"/>
    <property type="match status" value="1"/>
</dbReference>
<organism evidence="3 4">
    <name type="scientific">Pseudonocardia hierapolitana</name>
    <dbReference type="NCBI Taxonomy" id="1128676"/>
    <lineage>
        <taxon>Bacteria</taxon>
        <taxon>Bacillati</taxon>
        <taxon>Actinomycetota</taxon>
        <taxon>Actinomycetes</taxon>
        <taxon>Pseudonocardiales</taxon>
        <taxon>Pseudonocardiaceae</taxon>
        <taxon>Pseudonocardia</taxon>
    </lineage>
</organism>
<name>A0A561SWR6_9PSEU</name>
<proteinExistence type="predicted"/>
<dbReference type="InterPro" id="IPR039446">
    <property type="entry name" value="DauR-like"/>
</dbReference>
<dbReference type="InterPro" id="IPR013559">
    <property type="entry name" value="YheO"/>
</dbReference>
<feature type="domain" description="YheO-like" evidence="1">
    <location>
        <begin position="9"/>
        <end position="120"/>
    </location>
</feature>
<dbReference type="Proteomes" id="UP000321261">
    <property type="component" value="Unassembled WGS sequence"/>
</dbReference>
<evidence type="ECO:0000313" key="3">
    <source>
        <dbReference type="EMBL" id="TWF79271.1"/>
    </source>
</evidence>
<dbReference type="Pfam" id="PF08348">
    <property type="entry name" value="PAS_6"/>
    <property type="match status" value="1"/>
</dbReference>
<evidence type="ECO:0000259" key="1">
    <source>
        <dbReference type="Pfam" id="PF08348"/>
    </source>
</evidence>
<dbReference type="RefSeq" id="WP_170309043.1">
    <property type="nucleotide sequence ID" value="NZ_VIWU01000001.1"/>
</dbReference>
<accession>A0A561SWR6</accession>
<evidence type="ECO:0000259" key="2">
    <source>
        <dbReference type="Pfam" id="PF13309"/>
    </source>
</evidence>
<dbReference type="PANTHER" id="PTHR35568">
    <property type="entry name" value="TRANSCRIPTIONAL REGULATOR DAUR"/>
    <property type="match status" value="1"/>
</dbReference>
<protein>
    <submittedName>
        <fullName evidence="3">Putative transcriptional regulator YheO</fullName>
    </submittedName>
</protein>
<comment type="caution">
    <text evidence="3">The sequence shown here is derived from an EMBL/GenBank/DDBJ whole genome shotgun (WGS) entry which is preliminary data.</text>
</comment>
<reference evidence="3 4" key="1">
    <citation type="submission" date="2019-06" db="EMBL/GenBank/DDBJ databases">
        <title>Sequencing the genomes of 1000 actinobacteria strains.</title>
        <authorList>
            <person name="Klenk H.-P."/>
        </authorList>
    </citation>
    <scope>NUCLEOTIDE SEQUENCE [LARGE SCALE GENOMIC DNA]</scope>
    <source>
        <strain evidence="3 4">DSM 45671</strain>
    </source>
</reference>
<dbReference type="AlphaFoldDB" id="A0A561SWR6"/>
<dbReference type="EMBL" id="VIWU01000001">
    <property type="protein sequence ID" value="TWF79271.1"/>
    <property type="molecule type" value="Genomic_DNA"/>
</dbReference>